<feature type="signal peptide" evidence="1">
    <location>
        <begin position="1"/>
        <end position="17"/>
    </location>
</feature>
<dbReference type="GO" id="GO:0005085">
    <property type="term" value="F:guanyl-nucleotide exchange factor activity"/>
    <property type="evidence" value="ECO:0007669"/>
    <property type="project" value="TreeGrafter"/>
</dbReference>
<dbReference type="PANTHER" id="PTHR45982">
    <property type="entry name" value="REGULATOR OF CHROMOSOME CONDENSATION"/>
    <property type="match status" value="1"/>
</dbReference>
<accession>A0A7C3DHG0</accession>
<dbReference type="Pfam" id="PF13540">
    <property type="entry name" value="RCC1_2"/>
    <property type="match status" value="2"/>
</dbReference>
<dbReference type="PANTHER" id="PTHR45982:SF1">
    <property type="entry name" value="REGULATOR OF CHROMOSOME CONDENSATION"/>
    <property type="match status" value="1"/>
</dbReference>
<feature type="chain" id="PRO_5028333740" evidence="1">
    <location>
        <begin position="18"/>
        <end position="730"/>
    </location>
</feature>
<dbReference type="GO" id="GO:0005737">
    <property type="term" value="C:cytoplasm"/>
    <property type="evidence" value="ECO:0007669"/>
    <property type="project" value="TreeGrafter"/>
</dbReference>
<name>A0A7C3DHG0_MEIRU</name>
<evidence type="ECO:0000256" key="1">
    <source>
        <dbReference type="SAM" id="SignalP"/>
    </source>
</evidence>
<gene>
    <name evidence="2" type="ORF">ENS82_08680</name>
</gene>
<dbReference type="PROSITE" id="PS50012">
    <property type="entry name" value="RCC1_3"/>
    <property type="match status" value="2"/>
</dbReference>
<dbReference type="Gene3D" id="2.130.10.30">
    <property type="entry name" value="Regulator of chromosome condensation 1/beta-lactamase-inhibitor protein II"/>
    <property type="match status" value="1"/>
</dbReference>
<evidence type="ECO:0000313" key="2">
    <source>
        <dbReference type="EMBL" id="HFG20775.1"/>
    </source>
</evidence>
<protein>
    <submittedName>
        <fullName evidence="2">Uncharacterized protein</fullName>
    </submittedName>
</protein>
<organism evidence="2">
    <name type="scientific">Meiothermus ruber</name>
    <dbReference type="NCBI Taxonomy" id="277"/>
    <lineage>
        <taxon>Bacteria</taxon>
        <taxon>Thermotogati</taxon>
        <taxon>Deinococcota</taxon>
        <taxon>Deinococci</taxon>
        <taxon>Thermales</taxon>
        <taxon>Thermaceae</taxon>
        <taxon>Meiothermus</taxon>
    </lineage>
</organism>
<reference evidence="2" key="1">
    <citation type="journal article" date="2020" name="mSystems">
        <title>Genome- and Community-Level Interaction Insights into Carbon Utilization and Element Cycling Functions of Hydrothermarchaeota in Hydrothermal Sediment.</title>
        <authorList>
            <person name="Zhou Z."/>
            <person name="Liu Y."/>
            <person name="Xu W."/>
            <person name="Pan J."/>
            <person name="Luo Z.H."/>
            <person name="Li M."/>
        </authorList>
    </citation>
    <scope>NUCLEOTIDE SEQUENCE [LARGE SCALE GENOMIC DNA]</scope>
    <source>
        <strain evidence="2">SpSt-524</strain>
    </source>
</reference>
<sequence length="730" mass="75677">MKRPFWQAVLLSFALIACNPPTPPVVSPTPPVVDPPPDAAPTISVVRIITPQADALPTALSPLGILDLEAVVEGTGDFDPNVNWTATAGTLSEVTGQQTTFTAPKPNTTQTITITATSLQDSSKKASFSLEIPASFGGPTSLKLNADLGADNVHRQGELISIKAIIAASGFLETPELQWEIVSGNGFFVPALDNGGKVSIEQAEDFSATATVGFSAQSVGQTVVKASIGNLSQTITISTTTATQSVVTGIELDASKVVMFVGQSTTISALVKGEGAFNDDVTFSLEAGEGTLEVLPQPPVFGSKSQVRFTPTAARTAVVKVSSVQEPRVFERIYLGIDPSKQTIAAGFEHEIAISNTRFLFASGNNFRNQMGVEGGGSNIGLLTVPNISDVAAVAAGNTFSMALTTSGQVKAWGRDTFGAVGDGGLRKDSLPVTDVAKPLDSGTVAIATSNLGFREFDTLSQGNPKRVSSLTDGGATAMAIKGGGGVYCWGADLGQCSGELKFESCGIGDPGSCVPMLDKPKLIKLAGIEIDDNNPKKEVVALAVGKNHAVVLTSTGAVFGWGENPAGGGPLGVTTGNNLGKKIKFPLGLPNGTGGLENRYIAVAAFGNTTALLNAKGQIRVLKVGSGSGEIISQDNLNLALTQDGENDQIEVISLKLGNKKIVSTTLGGSFVDQLAESDTPIVSFSVSPKGIQILRQNGTWHRADQLWLNGGTEQRTFSNGNPILLKMP</sequence>
<proteinExistence type="predicted"/>
<comment type="caution">
    <text evidence="2">The sequence shown here is derived from an EMBL/GenBank/DDBJ whole genome shotgun (WGS) entry which is preliminary data.</text>
</comment>
<keyword evidence="1" id="KW-0732">Signal</keyword>
<dbReference type="AlphaFoldDB" id="A0A7C3DHG0"/>
<dbReference type="PROSITE" id="PS51257">
    <property type="entry name" value="PROKAR_LIPOPROTEIN"/>
    <property type="match status" value="1"/>
</dbReference>
<dbReference type="InterPro" id="IPR000408">
    <property type="entry name" value="Reg_chr_condens"/>
</dbReference>
<dbReference type="InterPro" id="IPR009091">
    <property type="entry name" value="RCC1/BLIP-II"/>
</dbReference>
<dbReference type="EMBL" id="DSWI01000018">
    <property type="protein sequence ID" value="HFG20775.1"/>
    <property type="molecule type" value="Genomic_DNA"/>
</dbReference>
<dbReference type="InterPro" id="IPR051553">
    <property type="entry name" value="Ran_GTPase-activating"/>
</dbReference>
<dbReference type="SUPFAM" id="SSF50985">
    <property type="entry name" value="RCC1/BLIP-II"/>
    <property type="match status" value="1"/>
</dbReference>